<keyword evidence="3" id="KW-1185">Reference proteome</keyword>
<keyword evidence="1" id="KW-0472">Membrane</keyword>
<reference evidence="2 3" key="1">
    <citation type="submission" date="2019-10" db="EMBL/GenBank/DDBJ databases">
        <title>Genomic and transcriptomic insights into the perfect genentic adaptation of a filamentous nitrogen-fixing cyanobacterium to rice fields.</title>
        <authorList>
            <person name="Chen Z."/>
        </authorList>
    </citation>
    <scope>NUCLEOTIDE SEQUENCE [LARGE SCALE GENOMIC DNA]</scope>
    <source>
        <strain evidence="2">CCNUC1</strain>
    </source>
</reference>
<dbReference type="EMBL" id="CP045226">
    <property type="protein sequence ID" value="QFS46593.1"/>
    <property type="molecule type" value="Genomic_DNA"/>
</dbReference>
<proteinExistence type="predicted"/>
<feature type="transmembrane region" description="Helical" evidence="1">
    <location>
        <begin position="12"/>
        <end position="35"/>
    </location>
</feature>
<keyword evidence="1" id="KW-1133">Transmembrane helix</keyword>
<evidence type="ECO:0000313" key="3">
    <source>
        <dbReference type="Proteomes" id="UP000326678"/>
    </source>
</evidence>
<gene>
    <name evidence="2" type="ORF">GXM_04074</name>
</gene>
<accession>A0A5P8W1L7</accession>
<organism evidence="2 3">
    <name type="scientific">Nostoc sphaeroides CCNUC1</name>
    <dbReference type="NCBI Taxonomy" id="2653204"/>
    <lineage>
        <taxon>Bacteria</taxon>
        <taxon>Bacillati</taxon>
        <taxon>Cyanobacteriota</taxon>
        <taxon>Cyanophyceae</taxon>
        <taxon>Nostocales</taxon>
        <taxon>Nostocaceae</taxon>
        <taxon>Nostoc</taxon>
    </lineage>
</organism>
<dbReference type="Proteomes" id="UP000326678">
    <property type="component" value="Chromosome Gxm1"/>
</dbReference>
<evidence type="ECO:0008006" key="4">
    <source>
        <dbReference type="Google" id="ProtNLM"/>
    </source>
</evidence>
<keyword evidence="1" id="KW-0812">Transmembrane</keyword>
<dbReference type="AlphaFoldDB" id="A0A5P8W1L7"/>
<protein>
    <recommendedName>
        <fullName evidence="4">ABC transporter permease</fullName>
    </recommendedName>
</protein>
<evidence type="ECO:0000313" key="2">
    <source>
        <dbReference type="EMBL" id="QFS46593.1"/>
    </source>
</evidence>
<evidence type="ECO:0000256" key="1">
    <source>
        <dbReference type="SAM" id="Phobius"/>
    </source>
</evidence>
<name>A0A5P8W1L7_9NOSO</name>
<sequence length="38" mass="4173">MSTTGYAYAIRIIQAPGFIRGLSAFFLPLLPYIAIRLG</sequence>
<dbReference type="KEGG" id="nsh:GXM_04074"/>